<dbReference type="InterPro" id="IPR003961">
    <property type="entry name" value="FN3_dom"/>
</dbReference>
<accession>A0ABW7B1Q4</accession>
<sequence length="1305" mass="137210">MRRRHRPGSNRFLVYAAYAMAGVVTAGLALPAHRDAAEAVTPVATAAAASDDGDAATGEARRRAAASGERVEVTALRTESSTTYVNPDGSVTVEAATGPVRVKDDDGAWHDLDTTLVRRDGGIEPRQAAADIRISDGGEGPLAEVDEGDKTLGISWDGPLPEPEIQGNTAVYSEVRPGEDLVVTALPEGFSHQLVLKERPKDDVELRIPVAAEGLKLRETADERLLWESDSGRKVATAPVPVMWGAGEGRASGEPAKVTDVDVSVEGGTDGQTLVLKPDTSFLTDPAVTYPVTVDPTNTLLGPLTDTWIQDDDYPTSQRGSTELKAGTYNGTERARSYLKFDTARFLGKHIVDADLRLYSHWSSTCSTNNSGIQVRRVTSDWDPSAITWGSQPGTTTASAPVSTAAKGYSSACPAGQVSWDIDGIAQAWADGQPDYGVRLAAVDETDPLTWRRYRSANYVDGSHDAATEPSLIVTYNSAPAVPASLGVSPLKTGTTLTTAGSLTPTLQAKVGDADADSDLVTEFQVQPDPAFADTTYTWTGKTAQFAPGTVATTQIPTASAAPDGSHLRMRARTGDGIDTSAWSDWKTFRVDATAVQPADLPTQLQAGATDTASPLVTGVVTSPGGGMVEAQFRLGTATGTQTLGTQLVANGERAGFQIPAERLTSGGPFDWSMRACYAGKCSAWTERTPIAAGTGAEPDRVTATSSVDLPLTKATVCTDSDACVGETGTALKAGSVSGKNWRAYLKADVSKIPAGARVTKAQLTLQSAATTPDLDVHALNGAWTTTGTGSQLDAVTAPEANLTAGAPWTIDITGLVTGWTDGANANNGLVLRRAEDAPSTAGISFTSAALTAEYEAATPPSPPVAVHARAADQGALVTWGASEDSGYNDTVLTYEVTALDSSGAEVAKHTTHGTDSVFTGLTNGASYTFRVSASSAYGTSDAVTSADVKPVGTPLDSAAYTQAVREYLDASASLTTGEKGSAAAAADGRPHAGMYTSLLKAEESWLIDSRDSLKASGLTYTSITTGLSDALLLPSADGTVTVRTTVSQQKTLADAPSDPETTEATVLYTFSGGDTPVLRGRMNAEQYEQQLAKDDRALGAVTYGTVENDSGTTQATRTAGAAPSAYSSYSAQITPYATINAGGTAKWARDHWNDRAQYSQDCTNFASKALYYGGGMRMKGVNKDKKSADNWWRVGHLAPHGVYYYTNSYTWTVADKMHTFLLRHSDGAINTETKQSYAKVGDIVLFNWGGKGGWDHAGVITKMSGGKAYVSAHNNNRLNQRLDVYINSQRGTWADIFHVIPGWY</sequence>
<feature type="chain" id="PRO_5047463710" evidence="7">
    <location>
        <begin position="22"/>
        <end position="1305"/>
    </location>
</feature>
<comment type="caution">
    <text evidence="9">The sequence shown here is derived from an EMBL/GenBank/DDBJ whole genome shotgun (WGS) entry which is preliminary data.</text>
</comment>
<keyword evidence="6" id="KW-1133">Transmembrane helix</keyword>
<keyword evidence="10" id="KW-1185">Reference proteome</keyword>
<name>A0ABW7B1Q4_9ACTN</name>
<dbReference type="PANTHER" id="PTHR40032">
    <property type="entry name" value="EXPORTED PROTEIN-RELATED"/>
    <property type="match status" value="1"/>
</dbReference>
<dbReference type="PANTHER" id="PTHR40032:SF1">
    <property type="entry name" value="EXPORTED PROTEIN"/>
    <property type="match status" value="1"/>
</dbReference>
<dbReference type="RefSeq" id="WP_392816920.1">
    <property type="nucleotide sequence ID" value="NZ_JBICYV010000004.1"/>
</dbReference>
<keyword evidence="3 7" id="KW-0732">Signal</keyword>
<feature type="domain" description="Fibronectin type-III" evidence="8">
    <location>
        <begin position="860"/>
        <end position="957"/>
    </location>
</feature>
<evidence type="ECO:0000256" key="7">
    <source>
        <dbReference type="SAM" id="SignalP"/>
    </source>
</evidence>
<dbReference type="EMBL" id="JBICYV010000004">
    <property type="protein sequence ID" value="MFG3010720.1"/>
    <property type="molecule type" value="Genomic_DNA"/>
</dbReference>
<keyword evidence="4" id="KW-0326">Glycosidase</keyword>
<dbReference type="Proteomes" id="UP001604267">
    <property type="component" value="Unassembled WGS sequence"/>
</dbReference>
<feature type="transmembrane region" description="Helical" evidence="6">
    <location>
        <begin position="12"/>
        <end position="32"/>
    </location>
</feature>
<keyword evidence="6" id="KW-0472">Membrane</keyword>
<evidence type="ECO:0000256" key="4">
    <source>
        <dbReference type="ARBA" id="ARBA00023295"/>
    </source>
</evidence>
<proteinExistence type="predicted"/>
<evidence type="ECO:0000256" key="2">
    <source>
        <dbReference type="ARBA" id="ARBA00022525"/>
    </source>
</evidence>
<keyword evidence="5" id="KW-0624">Polysaccharide degradation</keyword>
<dbReference type="Pfam" id="PF24517">
    <property type="entry name" value="CBM96"/>
    <property type="match status" value="1"/>
</dbReference>
<feature type="signal peptide" evidence="7">
    <location>
        <begin position="1"/>
        <end position="21"/>
    </location>
</feature>
<dbReference type="InterPro" id="IPR036116">
    <property type="entry name" value="FN3_sf"/>
</dbReference>
<evidence type="ECO:0000256" key="5">
    <source>
        <dbReference type="ARBA" id="ARBA00023326"/>
    </source>
</evidence>
<evidence type="ECO:0000256" key="3">
    <source>
        <dbReference type="ARBA" id="ARBA00022729"/>
    </source>
</evidence>
<dbReference type="SUPFAM" id="SSF49265">
    <property type="entry name" value="Fibronectin type III"/>
    <property type="match status" value="1"/>
</dbReference>
<evidence type="ECO:0000256" key="6">
    <source>
        <dbReference type="SAM" id="Phobius"/>
    </source>
</evidence>
<dbReference type="Gene3D" id="2.60.40.10">
    <property type="entry name" value="Immunoglobulins"/>
    <property type="match status" value="1"/>
</dbReference>
<comment type="subcellular location">
    <subcellularLocation>
        <location evidence="1">Secreted</location>
    </subcellularLocation>
</comment>
<dbReference type="PROSITE" id="PS50853">
    <property type="entry name" value="FN3"/>
    <property type="match status" value="1"/>
</dbReference>
<dbReference type="InterPro" id="IPR055372">
    <property type="entry name" value="CBM96"/>
</dbReference>
<dbReference type="CDD" id="cd00063">
    <property type="entry name" value="FN3"/>
    <property type="match status" value="1"/>
</dbReference>
<reference evidence="9 10" key="1">
    <citation type="submission" date="2024-10" db="EMBL/GenBank/DDBJ databases">
        <title>The Natural Products Discovery Center: Release of the First 8490 Sequenced Strains for Exploring Actinobacteria Biosynthetic Diversity.</title>
        <authorList>
            <person name="Kalkreuter E."/>
            <person name="Kautsar S.A."/>
            <person name="Yang D."/>
            <person name="Bader C.D."/>
            <person name="Teijaro C.N."/>
            <person name="Fluegel L."/>
            <person name="Davis C.M."/>
            <person name="Simpson J.R."/>
            <person name="Lauterbach L."/>
            <person name="Steele A.D."/>
            <person name="Gui C."/>
            <person name="Meng S."/>
            <person name="Li G."/>
            <person name="Viehrig K."/>
            <person name="Ye F."/>
            <person name="Su P."/>
            <person name="Kiefer A.F."/>
            <person name="Nichols A."/>
            <person name="Cepeda A.J."/>
            <person name="Yan W."/>
            <person name="Fan B."/>
            <person name="Jiang Y."/>
            <person name="Adhikari A."/>
            <person name="Zheng C.-J."/>
            <person name="Schuster L."/>
            <person name="Cowan T.M."/>
            <person name="Smanski M.J."/>
            <person name="Chevrette M.G."/>
            <person name="De Carvalho L.P.S."/>
            <person name="Shen B."/>
        </authorList>
    </citation>
    <scope>NUCLEOTIDE SEQUENCE [LARGE SCALE GENOMIC DNA]</scope>
    <source>
        <strain evidence="9 10">NPDC048320</strain>
    </source>
</reference>
<dbReference type="NCBIfam" id="NF033679">
    <property type="entry name" value="DNRLRE_dom"/>
    <property type="match status" value="2"/>
</dbReference>
<dbReference type="InterPro" id="IPR013783">
    <property type="entry name" value="Ig-like_fold"/>
</dbReference>
<dbReference type="Pfam" id="PF12671">
    <property type="entry name" value="Amidase_6"/>
    <property type="match status" value="1"/>
</dbReference>
<keyword evidence="4" id="KW-0378">Hydrolase</keyword>
<evidence type="ECO:0000259" key="8">
    <source>
        <dbReference type="PROSITE" id="PS50853"/>
    </source>
</evidence>
<evidence type="ECO:0000313" key="9">
    <source>
        <dbReference type="EMBL" id="MFG3010720.1"/>
    </source>
</evidence>
<keyword evidence="6" id="KW-0812">Transmembrane</keyword>
<evidence type="ECO:0000313" key="10">
    <source>
        <dbReference type="Proteomes" id="UP001604267"/>
    </source>
</evidence>
<dbReference type="SMART" id="SM00060">
    <property type="entry name" value="FN3"/>
    <property type="match status" value="1"/>
</dbReference>
<evidence type="ECO:0000256" key="1">
    <source>
        <dbReference type="ARBA" id="ARBA00004613"/>
    </source>
</evidence>
<keyword evidence="2" id="KW-0964">Secreted</keyword>
<gene>
    <name evidence="9" type="ORF">ACGFZB_09705</name>
</gene>
<protein>
    <submittedName>
        <fullName evidence="9">DNRLRE domain-containing protein</fullName>
    </submittedName>
</protein>
<keyword evidence="5" id="KW-0119">Carbohydrate metabolism</keyword>
<organism evidence="9 10">
    <name type="scientific">Streptomyces cinerochromogenes</name>
    <dbReference type="NCBI Taxonomy" id="66422"/>
    <lineage>
        <taxon>Bacteria</taxon>
        <taxon>Bacillati</taxon>
        <taxon>Actinomycetota</taxon>
        <taxon>Actinomycetes</taxon>
        <taxon>Kitasatosporales</taxon>
        <taxon>Streptomycetaceae</taxon>
        <taxon>Streptomyces</taxon>
    </lineage>
</organism>
<dbReference type="InterPro" id="IPR024301">
    <property type="entry name" value="Amidase_6"/>
</dbReference>